<dbReference type="Pfam" id="PF08447">
    <property type="entry name" value="PAS_3"/>
    <property type="match status" value="1"/>
</dbReference>
<dbReference type="GO" id="GO:0004673">
    <property type="term" value="F:protein histidine kinase activity"/>
    <property type="evidence" value="ECO:0007669"/>
    <property type="project" value="UniProtKB-EC"/>
</dbReference>
<feature type="transmembrane region" description="Helical" evidence="6">
    <location>
        <begin position="53"/>
        <end position="74"/>
    </location>
</feature>
<dbReference type="InterPro" id="IPR035965">
    <property type="entry name" value="PAS-like_dom_sf"/>
</dbReference>
<dbReference type="InterPro" id="IPR000014">
    <property type="entry name" value="PAS"/>
</dbReference>
<keyword evidence="3" id="KW-0597">Phosphoprotein</keyword>
<dbReference type="EC" id="2.7.13.3" evidence="2"/>
<evidence type="ECO:0000256" key="4">
    <source>
        <dbReference type="ARBA" id="ARBA00022679"/>
    </source>
</evidence>
<dbReference type="RefSeq" id="WP_301197244.1">
    <property type="nucleotide sequence ID" value="NZ_JAPDPI010000001.1"/>
</dbReference>
<dbReference type="PANTHER" id="PTHR43304:SF1">
    <property type="entry name" value="PAC DOMAIN-CONTAINING PROTEIN"/>
    <property type="match status" value="1"/>
</dbReference>
<keyword evidence="6" id="KW-0472">Membrane</keyword>
<dbReference type="PROSITE" id="PS50112">
    <property type="entry name" value="PAS"/>
    <property type="match status" value="2"/>
</dbReference>
<dbReference type="CDD" id="cd00130">
    <property type="entry name" value="PAS"/>
    <property type="match status" value="2"/>
</dbReference>
<comment type="caution">
    <text evidence="8">The sequence shown here is derived from an EMBL/GenBank/DDBJ whole genome shotgun (WGS) entry which is preliminary data.</text>
</comment>
<keyword evidence="4" id="KW-0808">Transferase</keyword>
<evidence type="ECO:0000313" key="8">
    <source>
        <dbReference type="EMBL" id="MCW3804020.1"/>
    </source>
</evidence>
<feature type="transmembrane region" description="Helical" evidence="6">
    <location>
        <begin position="12"/>
        <end position="33"/>
    </location>
</feature>
<feature type="domain" description="PAS" evidence="7">
    <location>
        <begin position="107"/>
        <end position="149"/>
    </location>
</feature>
<reference evidence="8" key="1">
    <citation type="submission" date="2022-10" db="EMBL/GenBank/DDBJ databases">
        <authorList>
            <person name="Yu W.X."/>
        </authorList>
    </citation>
    <scope>NUCLEOTIDE SEQUENCE</scope>
    <source>
        <strain evidence="8">D04</strain>
    </source>
</reference>
<sequence length="345" mass="39453">MRDTTFIKVRYIIQAIIFAILIWVVDSAIDYVFFYEKSFGDVLIFDVSNIDIYHRLVIVFFMVLYVIMHGWAVLKLKYKSDELKAVNSDLKEKEKQMLSTNNILLSNSKRFQSYLENAPYGIMAIGDGGKIIEANAELGNLTFYSKDELAEMAFLDFIPGYAKKIGADLLASIKNKGRGSADLPFVTSKNDTRFWKVKAVNLNDGELLIFVKDITENLEADKNLKETENRFCQMLNDIENVAVQGYDKNRKVTYWNKASEKLYGFSSEEAVGRKLEDLIIPEEMREGVVAGIDNWHENNEPIPHGPLRLITKSGSYINVFSNHVMIKKQNGSKEMFCMDIELPQS</sequence>
<accession>A0AAE3SHT7</accession>
<dbReference type="Proteomes" id="UP001207408">
    <property type="component" value="Unassembled WGS sequence"/>
</dbReference>
<keyword evidence="9" id="KW-1185">Reference proteome</keyword>
<evidence type="ECO:0000256" key="1">
    <source>
        <dbReference type="ARBA" id="ARBA00000085"/>
    </source>
</evidence>
<evidence type="ECO:0000256" key="2">
    <source>
        <dbReference type="ARBA" id="ARBA00012438"/>
    </source>
</evidence>
<feature type="domain" description="PAS" evidence="7">
    <location>
        <begin position="227"/>
        <end position="283"/>
    </location>
</feature>
<evidence type="ECO:0000259" key="7">
    <source>
        <dbReference type="PROSITE" id="PS50112"/>
    </source>
</evidence>
<keyword evidence="5" id="KW-0418">Kinase</keyword>
<organism evidence="8 9">
    <name type="scientific">Plebeiibacterium marinum</name>
    <dbReference type="NCBI Taxonomy" id="2992111"/>
    <lineage>
        <taxon>Bacteria</taxon>
        <taxon>Pseudomonadati</taxon>
        <taxon>Bacteroidota</taxon>
        <taxon>Bacteroidia</taxon>
        <taxon>Marinilabiliales</taxon>
        <taxon>Marinilabiliaceae</taxon>
        <taxon>Plebeiibacterium</taxon>
    </lineage>
</organism>
<comment type="catalytic activity">
    <reaction evidence="1">
        <text>ATP + protein L-histidine = ADP + protein N-phospho-L-histidine.</text>
        <dbReference type="EC" id="2.7.13.3"/>
    </reaction>
</comment>
<dbReference type="SMART" id="SM00091">
    <property type="entry name" value="PAS"/>
    <property type="match status" value="2"/>
</dbReference>
<dbReference type="NCBIfam" id="TIGR00229">
    <property type="entry name" value="sensory_box"/>
    <property type="match status" value="2"/>
</dbReference>
<dbReference type="InterPro" id="IPR052162">
    <property type="entry name" value="Sensor_kinase/Photoreceptor"/>
</dbReference>
<dbReference type="Gene3D" id="3.30.450.20">
    <property type="entry name" value="PAS domain"/>
    <property type="match status" value="2"/>
</dbReference>
<dbReference type="PANTHER" id="PTHR43304">
    <property type="entry name" value="PHYTOCHROME-LIKE PROTEIN CPH1"/>
    <property type="match status" value="1"/>
</dbReference>
<keyword evidence="6" id="KW-1133">Transmembrane helix</keyword>
<name>A0AAE3SHT7_9BACT</name>
<evidence type="ECO:0000313" key="9">
    <source>
        <dbReference type="Proteomes" id="UP001207408"/>
    </source>
</evidence>
<evidence type="ECO:0000256" key="3">
    <source>
        <dbReference type="ARBA" id="ARBA00022553"/>
    </source>
</evidence>
<dbReference type="SUPFAM" id="SSF55785">
    <property type="entry name" value="PYP-like sensor domain (PAS domain)"/>
    <property type="match status" value="2"/>
</dbReference>
<evidence type="ECO:0000256" key="6">
    <source>
        <dbReference type="SAM" id="Phobius"/>
    </source>
</evidence>
<evidence type="ECO:0000256" key="5">
    <source>
        <dbReference type="ARBA" id="ARBA00022777"/>
    </source>
</evidence>
<protein>
    <recommendedName>
        <fullName evidence="2">histidine kinase</fullName>
        <ecNumber evidence="2">2.7.13.3</ecNumber>
    </recommendedName>
</protein>
<dbReference type="EMBL" id="JAPDPI010000001">
    <property type="protein sequence ID" value="MCW3804020.1"/>
    <property type="molecule type" value="Genomic_DNA"/>
</dbReference>
<gene>
    <name evidence="8" type="ORF">OM074_00195</name>
</gene>
<dbReference type="AlphaFoldDB" id="A0AAE3SHT7"/>
<keyword evidence="6" id="KW-0812">Transmembrane</keyword>
<dbReference type="Pfam" id="PF13188">
    <property type="entry name" value="PAS_8"/>
    <property type="match status" value="1"/>
</dbReference>
<proteinExistence type="predicted"/>
<dbReference type="InterPro" id="IPR013655">
    <property type="entry name" value="PAS_fold_3"/>
</dbReference>